<dbReference type="InterPro" id="IPR022893">
    <property type="entry name" value="Shikimate_DH_fam"/>
</dbReference>
<reference evidence="5" key="1">
    <citation type="submission" date="2020-10" db="EMBL/GenBank/DDBJ databases">
        <authorList>
            <person name="Gilroy R."/>
        </authorList>
    </citation>
    <scope>NUCLEOTIDE SEQUENCE</scope>
    <source>
        <strain evidence="5">G3-4614</strain>
    </source>
</reference>
<dbReference type="PANTHER" id="PTHR21089:SF1">
    <property type="entry name" value="BIFUNCTIONAL 3-DEHYDROQUINATE DEHYDRATASE_SHIKIMATE DEHYDROGENASE, CHLOROPLASTIC"/>
    <property type="match status" value="1"/>
</dbReference>
<dbReference type="GO" id="GO:0050661">
    <property type="term" value="F:NADP binding"/>
    <property type="evidence" value="ECO:0007669"/>
    <property type="project" value="TreeGrafter"/>
</dbReference>
<dbReference type="Gene3D" id="3.40.50.10860">
    <property type="entry name" value="Leucine Dehydrogenase, chain A, domain 1"/>
    <property type="match status" value="1"/>
</dbReference>
<dbReference type="GO" id="GO:0004764">
    <property type="term" value="F:shikimate 3-dehydrogenase (NADP+) activity"/>
    <property type="evidence" value="ECO:0007669"/>
    <property type="project" value="InterPro"/>
</dbReference>
<dbReference type="Gene3D" id="3.40.50.720">
    <property type="entry name" value="NAD(P)-binding Rossmann-like Domain"/>
    <property type="match status" value="1"/>
</dbReference>
<evidence type="ECO:0000313" key="6">
    <source>
        <dbReference type="Proteomes" id="UP000823636"/>
    </source>
</evidence>
<dbReference type="GO" id="GO:0019632">
    <property type="term" value="P:shikimate metabolic process"/>
    <property type="evidence" value="ECO:0007669"/>
    <property type="project" value="TreeGrafter"/>
</dbReference>
<evidence type="ECO:0000256" key="3">
    <source>
        <dbReference type="ARBA" id="ARBA00023141"/>
    </source>
</evidence>
<evidence type="ECO:0000259" key="4">
    <source>
        <dbReference type="Pfam" id="PF08501"/>
    </source>
</evidence>
<proteinExistence type="predicted"/>
<dbReference type="EMBL" id="JADIMW010000088">
    <property type="protein sequence ID" value="MBO8438995.1"/>
    <property type="molecule type" value="Genomic_DNA"/>
</dbReference>
<dbReference type="InterPro" id="IPR013708">
    <property type="entry name" value="Shikimate_DH-bd_N"/>
</dbReference>
<evidence type="ECO:0000256" key="1">
    <source>
        <dbReference type="ARBA" id="ARBA00004871"/>
    </source>
</evidence>
<comment type="pathway">
    <text evidence="1">Metabolic intermediate biosynthesis; chorismate biosynthesis; chorismate from D-erythrose 4-phosphate and phosphoenolpyruvate: step 4/7.</text>
</comment>
<dbReference type="SUPFAM" id="SSF51735">
    <property type="entry name" value="NAD(P)-binding Rossmann-fold domains"/>
    <property type="match status" value="1"/>
</dbReference>
<name>A0A9D9H4I4_9BACT</name>
<keyword evidence="3" id="KW-0028">Amino-acid biosynthesis</keyword>
<dbReference type="AlphaFoldDB" id="A0A9D9H4I4"/>
<dbReference type="GO" id="GO:0009073">
    <property type="term" value="P:aromatic amino acid family biosynthetic process"/>
    <property type="evidence" value="ECO:0007669"/>
    <property type="project" value="UniProtKB-KW"/>
</dbReference>
<feature type="domain" description="Shikimate dehydrogenase substrate binding N-terminal" evidence="4">
    <location>
        <begin position="8"/>
        <end position="89"/>
    </location>
</feature>
<dbReference type="SUPFAM" id="SSF53223">
    <property type="entry name" value="Aminoacid dehydrogenase-like, N-terminal domain"/>
    <property type="match status" value="1"/>
</dbReference>
<reference evidence="5" key="2">
    <citation type="journal article" date="2021" name="PeerJ">
        <title>Extensive microbial diversity within the chicken gut microbiome revealed by metagenomics and culture.</title>
        <authorList>
            <person name="Gilroy R."/>
            <person name="Ravi A."/>
            <person name="Getino M."/>
            <person name="Pursley I."/>
            <person name="Horton D.L."/>
            <person name="Alikhan N.F."/>
            <person name="Baker D."/>
            <person name="Gharbi K."/>
            <person name="Hall N."/>
            <person name="Watson M."/>
            <person name="Adriaenssens E.M."/>
            <person name="Foster-Nyarko E."/>
            <person name="Jarju S."/>
            <person name="Secka A."/>
            <person name="Antonio M."/>
            <person name="Oren A."/>
            <person name="Chaudhuri R.R."/>
            <person name="La Ragione R."/>
            <person name="Hildebrand F."/>
            <person name="Pallen M.J."/>
        </authorList>
    </citation>
    <scope>NUCLEOTIDE SEQUENCE</scope>
    <source>
        <strain evidence="5">G3-4614</strain>
    </source>
</reference>
<comment type="caution">
    <text evidence="5">The sequence shown here is derived from an EMBL/GenBank/DDBJ whole genome shotgun (WGS) entry which is preliminary data.</text>
</comment>
<keyword evidence="2" id="KW-0560">Oxidoreductase</keyword>
<accession>A0A9D9H4I4</accession>
<dbReference type="GO" id="GO:0009423">
    <property type="term" value="P:chorismate biosynthetic process"/>
    <property type="evidence" value="ECO:0007669"/>
    <property type="project" value="TreeGrafter"/>
</dbReference>
<dbReference type="InterPro" id="IPR046346">
    <property type="entry name" value="Aminoacid_DH-like_N_sf"/>
</dbReference>
<dbReference type="Pfam" id="PF08501">
    <property type="entry name" value="Shikimate_dh_N"/>
    <property type="match status" value="1"/>
</dbReference>
<gene>
    <name evidence="5" type="ORF">IAC54_08915</name>
</gene>
<dbReference type="CDD" id="cd01065">
    <property type="entry name" value="NAD_bind_Shikimate_DH"/>
    <property type="match status" value="1"/>
</dbReference>
<dbReference type="PANTHER" id="PTHR21089">
    <property type="entry name" value="SHIKIMATE DEHYDROGENASE"/>
    <property type="match status" value="1"/>
</dbReference>
<dbReference type="GO" id="GO:0005829">
    <property type="term" value="C:cytosol"/>
    <property type="evidence" value="ECO:0007669"/>
    <property type="project" value="TreeGrafter"/>
</dbReference>
<protein>
    <submittedName>
        <fullName evidence="5">Shikimate dehydrogenase</fullName>
    </submittedName>
</protein>
<sequence>MDKETYGLIGYPLGHSFSRKYFTEKFIHDNINAEYLNFEIESVSGLKRIIEENKFLKGLNVTIPHKQNVIPLLDELDETASEIGAVNVIKITHDVEGKIHLKGFNTDVTGFKGSISPMLESWNKNALILGTGGVSKAINFALKSLGIETLFVSRTPKDGAITYKNINAETMNKYTVIVNASPVGMFPYTDAAPEIPYEHIGKRHVIFDTIYNPPATLFMKLAEQRGAKVKSGMEMLIGQAEAAWKIWNS</sequence>
<evidence type="ECO:0000313" key="5">
    <source>
        <dbReference type="EMBL" id="MBO8438995.1"/>
    </source>
</evidence>
<keyword evidence="3" id="KW-0057">Aromatic amino acid biosynthesis</keyword>
<dbReference type="Proteomes" id="UP000823636">
    <property type="component" value="Unassembled WGS sequence"/>
</dbReference>
<dbReference type="InterPro" id="IPR036291">
    <property type="entry name" value="NAD(P)-bd_dom_sf"/>
</dbReference>
<organism evidence="5 6">
    <name type="scientific">Candidatus Caccoplasma merdipullorum</name>
    <dbReference type="NCBI Taxonomy" id="2840718"/>
    <lineage>
        <taxon>Bacteria</taxon>
        <taxon>Pseudomonadati</taxon>
        <taxon>Bacteroidota</taxon>
        <taxon>Bacteroidia</taxon>
        <taxon>Bacteroidales</taxon>
        <taxon>Bacteroidaceae</taxon>
        <taxon>Bacteroidaceae incertae sedis</taxon>
        <taxon>Candidatus Caccoplasma</taxon>
    </lineage>
</organism>
<evidence type="ECO:0000256" key="2">
    <source>
        <dbReference type="ARBA" id="ARBA00023002"/>
    </source>
</evidence>